<name>A0A167TBI1_9AGAM</name>
<evidence type="ECO:0000313" key="2">
    <source>
        <dbReference type="Proteomes" id="UP000076532"/>
    </source>
</evidence>
<dbReference type="EMBL" id="KV418327">
    <property type="protein sequence ID" value="KZP02763.1"/>
    <property type="molecule type" value="Genomic_DNA"/>
</dbReference>
<proteinExistence type="predicted"/>
<dbReference type="AlphaFoldDB" id="A0A167TBI1"/>
<evidence type="ECO:0000313" key="1">
    <source>
        <dbReference type="EMBL" id="KZP02763.1"/>
    </source>
</evidence>
<sequence>MTTPLLLARVRRHHPRLLGQSRKRRSHHPHLRLIIPTAPLFYRQVLRLRPRPPCISRTLRSDGCLHRIVRHPLSRTTPTTRILLFGFAPRDMSRPGSVWRSRW</sequence>
<accession>A0A167TBI1</accession>
<gene>
    <name evidence="1" type="ORF">FIBSPDRAFT_564638</name>
</gene>
<dbReference type="Proteomes" id="UP000076532">
    <property type="component" value="Unassembled WGS sequence"/>
</dbReference>
<organism evidence="1 2">
    <name type="scientific">Athelia psychrophila</name>
    <dbReference type="NCBI Taxonomy" id="1759441"/>
    <lineage>
        <taxon>Eukaryota</taxon>
        <taxon>Fungi</taxon>
        <taxon>Dikarya</taxon>
        <taxon>Basidiomycota</taxon>
        <taxon>Agaricomycotina</taxon>
        <taxon>Agaricomycetes</taxon>
        <taxon>Agaricomycetidae</taxon>
        <taxon>Atheliales</taxon>
        <taxon>Atheliaceae</taxon>
        <taxon>Athelia</taxon>
    </lineage>
</organism>
<keyword evidence="2" id="KW-1185">Reference proteome</keyword>
<reference evidence="1 2" key="1">
    <citation type="journal article" date="2016" name="Mol. Biol. Evol.">
        <title>Comparative Genomics of Early-Diverging Mushroom-Forming Fungi Provides Insights into the Origins of Lignocellulose Decay Capabilities.</title>
        <authorList>
            <person name="Nagy L.G."/>
            <person name="Riley R."/>
            <person name="Tritt A."/>
            <person name="Adam C."/>
            <person name="Daum C."/>
            <person name="Floudas D."/>
            <person name="Sun H."/>
            <person name="Yadav J.S."/>
            <person name="Pangilinan J."/>
            <person name="Larsson K.H."/>
            <person name="Matsuura K."/>
            <person name="Barry K."/>
            <person name="Labutti K."/>
            <person name="Kuo R."/>
            <person name="Ohm R.A."/>
            <person name="Bhattacharya S.S."/>
            <person name="Shirouzu T."/>
            <person name="Yoshinaga Y."/>
            <person name="Martin F.M."/>
            <person name="Grigoriev I.V."/>
            <person name="Hibbett D.S."/>
        </authorList>
    </citation>
    <scope>NUCLEOTIDE SEQUENCE [LARGE SCALE GENOMIC DNA]</scope>
    <source>
        <strain evidence="1 2">CBS 109695</strain>
    </source>
</reference>
<protein>
    <submittedName>
        <fullName evidence="1">Uncharacterized protein</fullName>
    </submittedName>
</protein>